<proteinExistence type="predicted"/>
<evidence type="ECO:0000313" key="3">
    <source>
        <dbReference type="Proteomes" id="UP001597191"/>
    </source>
</evidence>
<dbReference type="EMBL" id="JBHTOH010000015">
    <property type="protein sequence ID" value="MFD1410468.1"/>
    <property type="molecule type" value="Genomic_DNA"/>
</dbReference>
<keyword evidence="3" id="KW-1185">Reference proteome</keyword>
<gene>
    <name evidence="2" type="ORF">ACFQ4R_02355</name>
</gene>
<dbReference type="Proteomes" id="UP001597191">
    <property type="component" value="Unassembled WGS sequence"/>
</dbReference>
<name>A0ABW4BLF0_9LACO</name>
<comment type="caution">
    <text evidence="2">The sequence shown here is derived from an EMBL/GenBank/DDBJ whole genome shotgun (WGS) entry which is preliminary data.</text>
</comment>
<reference evidence="3" key="1">
    <citation type="journal article" date="2019" name="Int. J. Syst. Evol. Microbiol.">
        <title>The Global Catalogue of Microorganisms (GCM) 10K type strain sequencing project: providing services to taxonomists for standard genome sequencing and annotation.</title>
        <authorList>
            <consortium name="The Broad Institute Genomics Platform"/>
            <consortium name="The Broad Institute Genome Sequencing Center for Infectious Disease"/>
            <person name="Wu L."/>
            <person name="Ma J."/>
        </authorList>
    </citation>
    <scope>NUCLEOTIDE SEQUENCE [LARGE SCALE GENOMIC DNA]</scope>
    <source>
        <strain evidence="3">CCM 8937</strain>
    </source>
</reference>
<organism evidence="2 3">
    <name type="scientific">Lapidilactobacillus gannanensis</name>
    <dbReference type="NCBI Taxonomy" id="2486002"/>
    <lineage>
        <taxon>Bacteria</taxon>
        <taxon>Bacillati</taxon>
        <taxon>Bacillota</taxon>
        <taxon>Bacilli</taxon>
        <taxon>Lactobacillales</taxon>
        <taxon>Lactobacillaceae</taxon>
        <taxon>Lapidilactobacillus</taxon>
    </lineage>
</organism>
<sequence length="43" mass="4730">MSQNTHTGMNGDRRPINHANVKKNAKAQDKVLATLKKLADADK</sequence>
<dbReference type="RefSeq" id="WP_263853310.1">
    <property type="nucleotide sequence ID" value="NZ_JBHTOH010000015.1"/>
</dbReference>
<evidence type="ECO:0000256" key="1">
    <source>
        <dbReference type="SAM" id="MobiDB-lite"/>
    </source>
</evidence>
<accession>A0ABW4BLF0</accession>
<evidence type="ECO:0000313" key="2">
    <source>
        <dbReference type="EMBL" id="MFD1410468.1"/>
    </source>
</evidence>
<feature type="region of interest" description="Disordered" evidence="1">
    <location>
        <begin position="1"/>
        <end position="28"/>
    </location>
</feature>
<protein>
    <submittedName>
        <fullName evidence="2">Uncharacterized protein</fullName>
    </submittedName>
</protein>